<dbReference type="Proteomes" id="UP001642409">
    <property type="component" value="Unassembled WGS sequence"/>
</dbReference>
<accession>A0ABP1GVS8</accession>
<keyword evidence="4" id="KW-1185">Reference proteome</keyword>
<protein>
    <submittedName>
        <fullName evidence="3">Hypothetical_protein</fullName>
    </submittedName>
</protein>
<feature type="transmembrane region" description="Helical" evidence="1">
    <location>
        <begin position="100"/>
        <end position="118"/>
    </location>
</feature>
<proteinExistence type="predicted"/>
<reference evidence="3 4" key="1">
    <citation type="submission" date="2024-07" db="EMBL/GenBank/DDBJ databases">
        <authorList>
            <person name="Akdeniz Z."/>
        </authorList>
    </citation>
    <scope>NUCLEOTIDE SEQUENCE [LARGE SCALE GENOMIC DNA]</scope>
</reference>
<gene>
    <name evidence="2" type="ORF">HINF_LOCUS6025</name>
    <name evidence="3" type="ORF">HINF_LOCUS6030</name>
</gene>
<comment type="caution">
    <text evidence="3">The sequence shown here is derived from an EMBL/GenBank/DDBJ whole genome shotgun (WGS) entry which is preliminary data.</text>
</comment>
<keyword evidence="1" id="KW-0812">Transmembrane</keyword>
<name>A0ABP1GVS8_9EUKA</name>
<sequence length="119" mass="13921">MQTKLVANYKQNSKWHKQQKTASPLQISMSNQIQQLKTRHPSQKLKRIGVKHIGVHDKIVDHIEQVLIQYKAVKVSKENHNRLHDAIKPDIAINYRGERIYLDVGFSHSFVCIILVVWF</sequence>
<keyword evidence="1" id="KW-0472">Membrane</keyword>
<organism evidence="3 4">
    <name type="scientific">Hexamita inflata</name>
    <dbReference type="NCBI Taxonomy" id="28002"/>
    <lineage>
        <taxon>Eukaryota</taxon>
        <taxon>Metamonada</taxon>
        <taxon>Diplomonadida</taxon>
        <taxon>Hexamitidae</taxon>
        <taxon>Hexamitinae</taxon>
        <taxon>Hexamita</taxon>
    </lineage>
</organism>
<keyword evidence="1" id="KW-1133">Transmembrane helix</keyword>
<evidence type="ECO:0000256" key="1">
    <source>
        <dbReference type="SAM" id="Phobius"/>
    </source>
</evidence>
<dbReference type="EMBL" id="CAXDID020000011">
    <property type="protein sequence ID" value="CAL5980115.1"/>
    <property type="molecule type" value="Genomic_DNA"/>
</dbReference>
<evidence type="ECO:0000313" key="3">
    <source>
        <dbReference type="EMBL" id="CAL5980115.1"/>
    </source>
</evidence>
<dbReference type="EMBL" id="CAXDID020000011">
    <property type="protein sequence ID" value="CAL5980105.1"/>
    <property type="molecule type" value="Genomic_DNA"/>
</dbReference>
<evidence type="ECO:0000313" key="4">
    <source>
        <dbReference type="Proteomes" id="UP001642409"/>
    </source>
</evidence>
<evidence type="ECO:0000313" key="2">
    <source>
        <dbReference type="EMBL" id="CAL5980105.1"/>
    </source>
</evidence>